<organism evidence="12">
    <name type="scientific">Bracon brevicornis</name>
    <dbReference type="NCBI Taxonomy" id="1563983"/>
    <lineage>
        <taxon>Eukaryota</taxon>
        <taxon>Metazoa</taxon>
        <taxon>Ecdysozoa</taxon>
        <taxon>Arthropoda</taxon>
        <taxon>Hexapoda</taxon>
        <taxon>Insecta</taxon>
        <taxon>Pterygota</taxon>
        <taxon>Neoptera</taxon>
        <taxon>Endopterygota</taxon>
        <taxon>Hymenoptera</taxon>
        <taxon>Apocrita</taxon>
        <taxon>Ichneumonoidea</taxon>
        <taxon>Braconidae</taxon>
        <taxon>Braconinae</taxon>
        <taxon>Bracon</taxon>
    </lineage>
</organism>
<comment type="similarity">
    <text evidence="2">Belongs to the glycosyltransferase 31 family.</text>
</comment>
<dbReference type="PANTHER" id="PTHR11214">
    <property type="entry name" value="BETA-1,3-N-ACETYLGLUCOSAMINYLTRANSFERASE"/>
    <property type="match status" value="1"/>
</dbReference>
<feature type="region of interest" description="Disordered" evidence="10">
    <location>
        <begin position="309"/>
        <end position="361"/>
    </location>
</feature>
<dbReference type="GO" id="GO:0006493">
    <property type="term" value="P:protein O-linked glycosylation"/>
    <property type="evidence" value="ECO:0007669"/>
    <property type="project" value="TreeGrafter"/>
</dbReference>
<name>A0A6V7L7I4_9HYME</name>
<gene>
    <name evidence="12" type="ORF">BBRV_LOCUS95919</name>
</gene>
<keyword evidence="9 11" id="KW-0472">Membrane</keyword>
<evidence type="ECO:0000256" key="10">
    <source>
        <dbReference type="SAM" id="MobiDB-lite"/>
    </source>
</evidence>
<dbReference type="Pfam" id="PF01762">
    <property type="entry name" value="Galactosyl_T"/>
    <property type="match status" value="2"/>
</dbReference>
<evidence type="ECO:0000256" key="5">
    <source>
        <dbReference type="ARBA" id="ARBA00022692"/>
    </source>
</evidence>
<dbReference type="GO" id="GO:0008194">
    <property type="term" value="F:UDP-glycosyltransferase activity"/>
    <property type="evidence" value="ECO:0007669"/>
    <property type="project" value="TreeGrafter"/>
</dbReference>
<keyword evidence="3" id="KW-0328">Glycosyltransferase</keyword>
<evidence type="ECO:0000256" key="3">
    <source>
        <dbReference type="ARBA" id="ARBA00022676"/>
    </source>
</evidence>
<evidence type="ECO:0000256" key="1">
    <source>
        <dbReference type="ARBA" id="ARBA00004323"/>
    </source>
</evidence>
<evidence type="ECO:0000256" key="2">
    <source>
        <dbReference type="ARBA" id="ARBA00008661"/>
    </source>
</evidence>
<evidence type="ECO:0008006" key="13">
    <source>
        <dbReference type="Google" id="ProtNLM"/>
    </source>
</evidence>
<evidence type="ECO:0000256" key="11">
    <source>
        <dbReference type="SAM" id="Phobius"/>
    </source>
</evidence>
<evidence type="ECO:0000256" key="7">
    <source>
        <dbReference type="ARBA" id="ARBA00022989"/>
    </source>
</evidence>
<keyword evidence="5 11" id="KW-0812">Transmembrane</keyword>
<feature type="compositionally biased region" description="Basic and acidic residues" evidence="10">
    <location>
        <begin position="319"/>
        <end position="332"/>
    </location>
</feature>
<evidence type="ECO:0000256" key="6">
    <source>
        <dbReference type="ARBA" id="ARBA00022968"/>
    </source>
</evidence>
<dbReference type="InterPro" id="IPR002659">
    <property type="entry name" value="Glyco_trans_31"/>
</dbReference>
<feature type="transmembrane region" description="Helical" evidence="11">
    <location>
        <begin position="24"/>
        <end position="44"/>
    </location>
</feature>
<protein>
    <recommendedName>
        <fullName evidence="13">Hexosyltransferase</fullName>
    </recommendedName>
</protein>
<evidence type="ECO:0000256" key="4">
    <source>
        <dbReference type="ARBA" id="ARBA00022679"/>
    </source>
</evidence>
<dbReference type="AlphaFoldDB" id="A0A6V7L7I4"/>
<proteinExistence type="inferred from homology"/>
<reference evidence="12" key="1">
    <citation type="submission" date="2020-07" db="EMBL/GenBank/DDBJ databases">
        <authorList>
            <person name="Ferguson B K."/>
        </authorList>
    </citation>
    <scope>NUCLEOTIDE SEQUENCE</scope>
    <source>
        <strain evidence="12">L06</strain>
    </source>
</reference>
<evidence type="ECO:0000256" key="9">
    <source>
        <dbReference type="ARBA" id="ARBA00023136"/>
    </source>
</evidence>
<keyword evidence="6" id="KW-0735">Signal-anchor</keyword>
<evidence type="ECO:0000313" key="12">
    <source>
        <dbReference type="EMBL" id="CAD1570847.1"/>
    </source>
</evidence>
<keyword evidence="7 11" id="KW-1133">Transmembrane helix</keyword>
<comment type="subcellular location">
    <subcellularLocation>
        <location evidence="1">Golgi apparatus membrane</location>
        <topology evidence="1">Single-pass type II membrane protein</topology>
    </subcellularLocation>
</comment>
<dbReference type="PANTHER" id="PTHR11214:SF349">
    <property type="entry name" value="BETA-1,3-GALACTOSYLTRANSFERASE BRN"/>
    <property type="match status" value="1"/>
</dbReference>
<dbReference type="Gene3D" id="3.90.550.50">
    <property type="match status" value="1"/>
</dbReference>
<keyword evidence="4" id="KW-0808">Transferase</keyword>
<dbReference type="GO" id="GO:0016758">
    <property type="term" value="F:hexosyltransferase activity"/>
    <property type="evidence" value="ECO:0007669"/>
    <property type="project" value="InterPro"/>
</dbReference>
<evidence type="ECO:0000256" key="8">
    <source>
        <dbReference type="ARBA" id="ARBA00023034"/>
    </source>
</evidence>
<sequence length="599" mass="69813">MICLLEPCRPRLVRFASRIKLKHVLLFFLVIGILDVFGAFTHMFELSYDKHFSYPYDGDIQPFIEALKRKKKPEMEPINDYNYSYIHDGKDYCVDNDFKTHRLVFLIKSAAPNFERRSAIRSTWGFQKRFFDVPTKTIFMLGVHENDHDLQERINEEAGAYNDILQANFIDSYYNNTIKTMMGFKWAYYHCRNAKFYMFVDDDMYVSVKNMLRFIRNPAYYPEYLKDPSRMVKREIKDDDVGGSYDILSTDSDVLRSRNVTATSDSDVRGSFEVPLTSDDLVRVRRATAKEKILLRRREGWKKHEKTRMPLTSGQGLNDELHRGELDRKDNIGPRTEQVVGNKSQKRRSSSLTEDGVDGVGGPRIVNLNERIEMVMNGRFKRDVKVQEVDILADKVQSTKNDLGSRVQHDFTSQKGKVLNGKVKSSKKALRTEMTGDLKNDVSEKVKNEKASNDYLKLTRGRRQVLDLELPDDVRLFAGYVFVSSPHRHKTSKWYVPLSEYPFHLWPPYVTAGAYVLSKVALVDMYLTSLYTKHFRFDDIYLGIVAKKADIEPFHCDEFHFYKKDYTKFNYKYVIASHGYGDPEELTNIWNEQKAMGNA</sequence>
<dbReference type="GO" id="GO:0000139">
    <property type="term" value="C:Golgi membrane"/>
    <property type="evidence" value="ECO:0007669"/>
    <property type="project" value="UniProtKB-SubCell"/>
</dbReference>
<keyword evidence="8" id="KW-0333">Golgi apparatus</keyword>
<accession>A0A6V7L7I4</accession>
<dbReference type="EMBL" id="CADCXW020000332">
    <property type="protein sequence ID" value="CAD1570847.1"/>
    <property type="molecule type" value="Genomic_DNA"/>
</dbReference>